<accession>A0A914R1U8</accession>
<dbReference type="AlphaFoldDB" id="A0A914R1U8"/>
<proteinExistence type="predicted"/>
<evidence type="ECO:0000313" key="1">
    <source>
        <dbReference type="Proteomes" id="UP000887564"/>
    </source>
</evidence>
<dbReference type="Proteomes" id="UP000887564">
    <property type="component" value="Unplaced"/>
</dbReference>
<organism evidence="1 2">
    <name type="scientific">Parascaris equorum</name>
    <name type="common">Equine roundworm</name>
    <dbReference type="NCBI Taxonomy" id="6256"/>
    <lineage>
        <taxon>Eukaryota</taxon>
        <taxon>Metazoa</taxon>
        <taxon>Ecdysozoa</taxon>
        <taxon>Nematoda</taxon>
        <taxon>Chromadorea</taxon>
        <taxon>Rhabditida</taxon>
        <taxon>Spirurina</taxon>
        <taxon>Ascaridomorpha</taxon>
        <taxon>Ascaridoidea</taxon>
        <taxon>Ascarididae</taxon>
        <taxon>Parascaris</taxon>
    </lineage>
</organism>
<evidence type="ECO:0000313" key="2">
    <source>
        <dbReference type="WBParaSite" id="PEQ_0000042201-mRNA-1"/>
    </source>
</evidence>
<keyword evidence="1" id="KW-1185">Reference proteome</keyword>
<sequence length="116" mass="14360">MYILNEEQLKSLEKHLTSLFSWIFVHGSFITYMDDLIFEVLNFKWYDEWRNSLPQLSIPEWAKFDRSRLMKVTDKYDELKTRWAERDHVWLNSMQERLKGLEDMWRRGPPEGRRLF</sequence>
<dbReference type="WBParaSite" id="PEQ_0000042201-mRNA-1">
    <property type="protein sequence ID" value="PEQ_0000042201-mRNA-1"/>
    <property type="gene ID" value="PEQ_0000042201"/>
</dbReference>
<protein>
    <submittedName>
        <fullName evidence="2">Uncharacterized protein</fullName>
    </submittedName>
</protein>
<name>A0A914R1U8_PAREQ</name>
<reference evidence="2" key="1">
    <citation type="submission" date="2022-11" db="UniProtKB">
        <authorList>
            <consortium name="WormBaseParasite"/>
        </authorList>
    </citation>
    <scope>IDENTIFICATION</scope>
</reference>